<proteinExistence type="inferred from homology"/>
<dbReference type="PANTHER" id="PTHR47690">
    <property type="entry name" value="GLUCOKINASE"/>
    <property type="match status" value="1"/>
</dbReference>
<comment type="similarity">
    <text evidence="3">Belongs to the bacterial glucokinase family.</text>
</comment>
<dbReference type="GO" id="GO:0006096">
    <property type="term" value="P:glycolytic process"/>
    <property type="evidence" value="ECO:0007669"/>
    <property type="project" value="InterPro"/>
</dbReference>
<dbReference type="Proteomes" id="UP000198851">
    <property type="component" value="Unassembled WGS sequence"/>
</dbReference>
<keyword evidence="1" id="KW-0808">Transferase</keyword>
<dbReference type="Gene3D" id="3.40.367.20">
    <property type="match status" value="1"/>
</dbReference>
<keyword evidence="2 4" id="KW-0418">Kinase</keyword>
<reference evidence="5" key="1">
    <citation type="submission" date="2016-10" db="EMBL/GenBank/DDBJ databases">
        <authorList>
            <person name="Varghese N."/>
            <person name="Submissions S."/>
        </authorList>
    </citation>
    <scope>NUCLEOTIDE SEQUENCE [LARGE SCALE GENOMIC DNA]</scope>
    <source>
        <strain evidence="5">DSM 28453</strain>
    </source>
</reference>
<sequence>MTYLVSDIGGTNTRLALADESGVNTATLMRARNDSYASFDDVLADYLSKHETGEIDGICVAIAGPVQGTSGRLTNRDWSLKAATFGAQCGAARAAIINDLTALGFALLRNTPEHIYGATDRAKNGQALVVGMGTGFNVSPTKRSLAGATVAMEAELGHAELPFPVATLMRDDLGAAAAEFQTYEDIFCGPGLERLHTVVSGQNLGGADIMAAFEAGDATAQRTVRLFARALGQLTRSMMHQYMPRDGIAFAGSASRGVLASDALNDFIDSLTAEGPGIVDPASIPLSVITDDAAALEGCRQYLVQTS</sequence>
<dbReference type="STRING" id="1280847.SAMN04488036_10550"/>
<dbReference type="SUPFAM" id="SSF53067">
    <property type="entry name" value="Actin-like ATPase domain"/>
    <property type="match status" value="1"/>
</dbReference>
<accession>A0A1I4EX67</accession>
<dbReference type="GO" id="GO:0005524">
    <property type="term" value="F:ATP binding"/>
    <property type="evidence" value="ECO:0007669"/>
    <property type="project" value="InterPro"/>
</dbReference>
<dbReference type="CDD" id="cd24008">
    <property type="entry name" value="ASKHA_NBD_GLK"/>
    <property type="match status" value="1"/>
</dbReference>
<dbReference type="InterPro" id="IPR050201">
    <property type="entry name" value="Bacterial_glucokinase"/>
</dbReference>
<keyword evidence="5" id="KW-1185">Reference proteome</keyword>
<evidence type="ECO:0000313" key="5">
    <source>
        <dbReference type="Proteomes" id="UP000198851"/>
    </source>
</evidence>
<evidence type="ECO:0000256" key="2">
    <source>
        <dbReference type="ARBA" id="ARBA00022777"/>
    </source>
</evidence>
<dbReference type="GO" id="GO:0005536">
    <property type="term" value="F:D-glucose binding"/>
    <property type="evidence" value="ECO:0007669"/>
    <property type="project" value="InterPro"/>
</dbReference>
<dbReference type="OrthoDB" id="9765195at2"/>
<evidence type="ECO:0000256" key="3">
    <source>
        <dbReference type="RuleBase" id="RU004046"/>
    </source>
</evidence>
<dbReference type="PANTHER" id="PTHR47690:SF1">
    <property type="entry name" value="GLUCOKINASE"/>
    <property type="match status" value="1"/>
</dbReference>
<gene>
    <name evidence="4" type="ORF">SAMN04488036_10550</name>
</gene>
<dbReference type="GO" id="GO:0004340">
    <property type="term" value="F:glucokinase activity"/>
    <property type="evidence" value="ECO:0007669"/>
    <property type="project" value="InterPro"/>
</dbReference>
<name>A0A1I4EX67_9RHOB</name>
<dbReference type="AlphaFoldDB" id="A0A1I4EX67"/>
<dbReference type="InterPro" id="IPR003836">
    <property type="entry name" value="Glucokinase"/>
</dbReference>
<dbReference type="Pfam" id="PF02685">
    <property type="entry name" value="Glucokinase"/>
    <property type="match status" value="1"/>
</dbReference>
<dbReference type="RefSeq" id="WP_093324224.1">
    <property type="nucleotide sequence ID" value="NZ_FOSZ01000005.1"/>
</dbReference>
<dbReference type="GO" id="GO:0005829">
    <property type="term" value="C:cytosol"/>
    <property type="evidence" value="ECO:0007669"/>
    <property type="project" value="TreeGrafter"/>
</dbReference>
<evidence type="ECO:0000313" key="4">
    <source>
        <dbReference type="EMBL" id="SFL10322.1"/>
    </source>
</evidence>
<protein>
    <submittedName>
        <fullName evidence="4">Glucokinase</fullName>
    </submittedName>
</protein>
<evidence type="ECO:0000256" key="1">
    <source>
        <dbReference type="ARBA" id="ARBA00022679"/>
    </source>
</evidence>
<dbReference type="Gene3D" id="3.30.420.40">
    <property type="match status" value="1"/>
</dbReference>
<organism evidence="4 5">
    <name type="scientific">Shimia haliotis</name>
    <dbReference type="NCBI Taxonomy" id="1280847"/>
    <lineage>
        <taxon>Bacteria</taxon>
        <taxon>Pseudomonadati</taxon>
        <taxon>Pseudomonadota</taxon>
        <taxon>Alphaproteobacteria</taxon>
        <taxon>Rhodobacterales</taxon>
        <taxon>Roseobacteraceae</taxon>
    </lineage>
</organism>
<dbReference type="EMBL" id="FOSZ01000005">
    <property type="protein sequence ID" value="SFL10322.1"/>
    <property type="molecule type" value="Genomic_DNA"/>
</dbReference>
<dbReference type="InterPro" id="IPR043129">
    <property type="entry name" value="ATPase_NBD"/>
</dbReference>